<keyword evidence="5" id="KW-1185">Reference proteome</keyword>
<evidence type="ECO:0000256" key="2">
    <source>
        <dbReference type="ARBA" id="ARBA00023180"/>
    </source>
</evidence>
<evidence type="ECO:0000256" key="3">
    <source>
        <dbReference type="SAM" id="Phobius"/>
    </source>
</evidence>
<gene>
    <name evidence="4" type="primary">jg3358</name>
    <name evidence="4" type="ORF">PAEG_LOCUS17744</name>
</gene>
<proteinExistence type="predicted"/>
<dbReference type="EMBL" id="CAKXAJ010025574">
    <property type="protein sequence ID" value="CAH2241297.1"/>
    <property type="molecule type" value="Genomic_DNA"/>
</dbReference>
<keyword evidence="1" id="KW-0732">Signal</keyword>
<keyword evidence="3" id="KW-0472">Membrane</keyword>
<keyword evidence="2" id="KW-0325">Glycoprotein</keyword>
<name>A0A8S4RWH0_9NEOP</name>
<evidence type="ECO:0000256" key="1">
    <source>
        <dbReference type="ARBA" id="ARBA00022729"/>
    </source>
</evidence>
<comment type="caution">
    <text evidence="4">The sequence shown here is derived from an EMBL/GenBank/DDBJ whole genome shotgun (WGS) entry which is preliminary data.</text>
</comment>
<dbReference type="Proteomes" id="UP000838756">
    <property type="component" value="Unassembled WGS sequence"/>
</dbReference>
<dbReference type="GO" id="GO:0030431">
    <property type="term" value="P:sleep"/>
    <property type="evidence" value="ECO:0007669"/>
    <property type="project" value="InterPro"/>
</dbReference>
<dbReference type="GO" id="GO:0032222">
    <property type="term" value="P:regulation of synaptic transmission, cholinergic"/>
    <property type="evidence" value="ECO:0007669"/>
    <property type="project" value="InterPro"/>
</dbReference>
<dbReference type="InterPro" id="IPR031424">
    <property type="entry name" value="QVR-like"/>
</dbReference>
<sequence>MKALLLRRRLHLKIVQTVFHPHRDSEVRVTRGCGWVTHEKDCYKDDNSDHLGTYCQCYNNLCNSAETVDPAVATFLFLIFAAVTYLWSGM</sequence>
<dbReference type="AlphaFoldDB" id="A0A8S4RWH0"/>
<organism evidence="4 5">
    <name type="scientific">Pararge aegeria aegeria</name>
    <dbReference type="NCBI Taxonomy" id="348720"/>
    <lineage>
        <taxon>Eukaryota</taxon>
        <taxon>Metazoa</taxon>
        <taxon>Ecdysozoa</taxon>
        <taxon>Arthropoda</taxon>
        <taxon>Hexapoda</taxon>
        <taxon>Insecta</taxon>
        <taxon>Pterygota</taxon>
        <taxon>Neoptera</taxon>
        <taxon>Endopterygota</taxon>
        <taxon>Lepidoptera</taxon>
        <taxon>Glossata</taxon>
        <taxon>Ditrysia</taxon>
        <taxon>Papilionoidea</taxon>
        <taxon>Nymphalidae</taxon>
        <taxon>Satyrinae</taxon>
        <taxon>Satyrini</taxon>
        <taxon>Parargina</taxon>
        <taxon>Pararge</taxon>
    </lineage>
</organism>
<reference evidence="4" key="1">
    <citation type="submission" date="2022-03" db="EMBL/GenBank/DDBJ databases">
        <authorList>
            <person name="Lindestad O."/>
        </authorList>
    </citation>
    <scope>NUCLEOTIDE SEQUENCE</scope>
</reference>
<dbReference type="OrthoDB" id="6420171at2759"/>
<feature type="transmembrane region" description="Helical" evidence="3">
    <location>
        <begin position="71"/>
        <end position="88"/>
    </location>
</feature>
<accession>A0A8S4RWH0</accession>
<keyword evidence="3" id="KW-0812">Transmembrane</keyword>
<keyword evidence="3" id="KW-1133">Transmembrane helix</keyword>
<evidence type="ECO:0000313" key="5">
    <source>
        <dbReference type="Proteomes" id="UP000838756"/>
    </source>
</evidence>
<dbReference type="Pfam" id="PF17064">
    <property type="entry name" value="QVR"/>
    <property type="match status" value="1"/>
</dbReference>
<protein>
    <submittedName>
        <fullName evidence="4">Jg3358 protein</fullName>
    </submittedName>
</protein>
<evidence type="ECO:0000313" key="4">
    <source>
        <dbReference type="EMBL" id="CAH2241297.1"/>
    </source>
</evidence>